<organism evidence="2">
    <name type="scientific">Alexandrium catenella</name>
    <name type="common">Red tide dinoflagellate</name>
    <name type="synonym">Gonyaulax catenella</name>
    <dbReference type="NCBI Taxonomy" id="2925"/>
    <lineage>
        <taxon>Eukaryota</taxon>
        <taxon>Sar</taxon>
        <taxon>Alveolata</taxon>
        <taxon>Dinophyceae</taxon>
        <taxon>Gonyaulacales</taxon>
        <taxon>Pyrocystaceae</taxon>
        <taxon>Alexandrium</taxon>
    </lineage>
</organism>
<evidence type="ECO:0000313" key="2">
    <source>
        <dbReference type="EMBL" id="CAD9154228.1"/>
    </source>
</evidence>
<feature type="region of interest" description="Disordered" evidence="1">
    <location>
        <begin position="119"/>
        <end position="165"/>
    </location>
</feature>
<proteinExistence type="predicted"/>
<evidence type="ECO:0000256" key="1">
    <source>
        <dbReference type="SAM" id="MobiDB-lite"/>
    </source>
</evidence>
<feature type="compositionally biased region" description="Acidic residues" evidence="1">
    <location>
        <begin position="132"/>
        <end position="148"/>
    </location>
</feature>
<dbReference type="SUPFAM" id="SSF47616">
    <property type="entry name" value="GST C-terminal domain-like"/>
    <property type="match status" value="1"/>
</dbReference>
<evidence type="ECO:0008006" key="3">
    <source>
        <dbReference type="Google" id="ProtNLM"/>
    </source>
</evidence>
<accession>A0A7S1R2J9</accession>
<name>A0A7S1R2J9_ALECA</name>
<protein>
    <recommendedName>
        <fullName evidence="3">GST C-terminal domain-containing protein</fullName>
    </recommendedName>
</protein>
<feature type="compositionally biased region" description="Basic residues" evidence="1">
    <location>
        <begin position="153"/>
        <end position="165"/>
    </location>
</feature>
<gene>
    <name evidence="2" type="ORF">ACAT0790_LOCUS33317</name>
</gene>
<dbReference type="AlphaFoldDB" id="A0A7S1R2J9"/>
<dbReference type="EMBL" id="HBGE01055286">
    <property type="protein sequence ID" value="CAD9154228.1"/>
    <property type="molecule type" value="Transcribed_RNA"/>
</dbReference>
<sequence>MADGLLGTGRPFMFGEHLTSADAFFLNVLFRVSQASKAELHALLGATKHCAKYWEAVKATEESHAVIDYGKAWAFRSMLMNRVPFKCMGLKMGWMRVPELPGDVEAAVQEAQTARQREYYGDAVDAAGSSSSEEDSEESSGKEEEEAQEEARKKKPAKKGKPCCH</sequence>
<reference evidence="2" key="1">
    <citation type="submission" date="2021-01" db="EMBL/GenBank/DDBJ databases">
        <authorList>
            <person name="Corre E."/>
            <person name="Pelletier E."/>
            <person name="Niang G."/>
            <person name="Scheremetjew M."/>
            <person name="Finn R."/>
            <person name="Kale V."/>
            <person name="Holt S."/>
            <person name="Cochrane G."/>
            <person name="Meng A."/>
            <person name="Brown T."/>
            <person name="Cohen L."/>
        </authorList>
    </citation>
    <scope>NUCLEOTIDE SEQUENCE</scope>
    <source>
        <strain evidence="2">OF101</strain>
    </source>
</reference>
<dbReference type="InterPro" id="IPR036282">
    <property type="entry name" value="Glutathione-S-Trfase_C_sf"/>
</dbReference>